<comment type="similarity">
    <text evidence="1">Belongs to the ABC transporter superfamily.</text>
</comment>
<dbReference type="Gene3D" id="3.40.50.300">
    <property type="entry name" value="P-loop containing nucleotide triphosphate hydrolases"/>
    <property type="match status" value="1"/>
</dbReference>
<evidence type="ECO:0000259" key="5">
    <source>
        <dbReference type="PROSITE" id="PS50893"/>
    </source>
</evidence>
<evidence type="ECO:0000256" key="4">
    <source>
        <dbReference type="ARBA" id="ARBA00022840"/>
    </source>
</evidence>
<dbReference type="Proteomes" id="UP000199701">
    <property type="component" value="Unassembled WGS sequence"/>
</dbReference>
<accession>A0A1I0RQW6</accession>
<dbReference type="OrthoDB" id="9806726at2"/>
<protein>
    <submittedName>
        <fullName evidence="6">Zinc transport system ATP-binding protein</fullName>
    </submittedName>
</protein>
<keyword evidence="2" id="KW-0813">Transport</keyword>
<dbReference type="CDD" id="cd03235">
    <property type="entry name" value="ABC_Metallic_Cations"/>
    <property type="match status" value="1"/>
</dbReference>
<organism evidence="6 7">
    <name type="scientific">[Clostridium] fimetarium</name>
    <dbReference type="NCBI Taxonomy" id="99656"/>
    <lineage>
        <taxon>Bacteria</taxon>
        <taxon>Bacillati</taxon>
        <taxon>Bacillota</taxon>
        <taxon>Clostridia</taxon>
        <taxon>Lachnospirales</taxon>
        <taxon>Lachnospiraceae</taxon>
    </lineage>
</organism>
<evidence type="ECO:0000256" key="1">
    <source>
        <dbReference type="ARBA" id="ARBA00005417"/>
    </source>
</evidence>
<proteinExistence type="inferred from homology"/>
<dbReference type="EMBL" id="FOJI01000021">
    <property type="protein sequence ID" value="SEW43673.1"/>
    <property type="molecule type" value="Genomic_DNA"/>
</dbReference>
<evidence type="ECO:0000256" key="2">
    <source>
        <dbReference type="ARBA" id="ARBA00022448"/>
    </source>
</evidence>
<dbReference type="InterPro" id="IPR027417">
    <property type="entry name" value="P-loop_NTPase"/>
</dbReference>
<keyword evidence="7" id="KW-1185">Reference proteome</keyword>
<evidence type="ECO:0000313" key="7">
    <source>
        <dbReference type="Proteomes" id="UP000199701"/>
    </source>
</evidence>
<reference evidence="6 7" key="1">
    <citation type="submission" date="2016-10" db="EMBL/GenBank/DDBJ databases">
        <authorList>
            <person name="de Groot N.N."/>
        </authorList>
    </citation>
    <scope>NUCLEOTIDE SEQUENCE [LARGE SCALE GENOMIC DNA]</scope>
    <source>
        <strain evidence="6 7">DSM 9179</strain>
    </source>
</reference>
<dbReference type="InterPro" id="IPR003439">
    <property type="entry name" value="ABC_transporter-like_ATP-bd"/>
</dbReference>
<dbReference type="GO" id="GO:0016887">
    <property type="term" value="F:ATP hydrolysis activity"/>
    <property type="evidence" value="ECO:0007669"/>
    <property type="project" value="InterPro"/>
</dbReference>
<keyword evidence="4 6" id="KW-0067">ATP-binding</keyword>
<dbReference type="PANTHER" id="PTHR42734">
    <property type="entry name" value="METAL TRANSPORT SYSTEM ATP-BINDING PROTEIN TM_0124-RELATED"/>
    <property type="match status" value="1"/>
</dbReference>
<gene>
    <name evidence="6" type="ORF">SAMN05421659_12138</name>
</gene>
<dbReference type="GO" id="GO:0005524">
    <property type="term" value="F:ATP binding"/>
    <property type="evidence" value="ECO:0007669"/>
    <property type="project" value="UniProtKB-KW"/>
</dbReference>
<name>A0A1I0RQW6_9FIRM</name>
<dbReference type="SUPFAM" id="SSF52540">
    <property type="entry name" value="P-loop containing nucleoside triphosphate hydrolases"/>
    <property type="match status" value="1"/>
</dbReference>
<feature type="domain" description="ABC transporter" evidence="5">
    <location>
        <begin position="4"/>
        <end position="234"/>
    </location>
</feature>
<keyword evidence="3" id="KW-0547">Nucleotide-binding</keyword>
<dbReference type="InterPro" id="IPR050153">
    <property type="entry name" value="Metal_Ion_Import_ABC"/>
</dbReference>
<dbReference type="InterPro" id="IPR017871">
    <property type="entry name" value="ABC_transporter-like_CS"/>
</dbReference>
<dbReference type="RefSeq" id="WP_092457433.1">
    <property type="nucleotide sequence ID" value="NZ_FOJI01000021.1"/>
</dbReference>
<dbReference type="PANTHER" id="PTHR42734:SF17">
    <property type="entry name" value="METAL TRANSPORT SYSTEM ATP-BINDING PROTEIN TM_0124-RELATED"/>
    <property type="match status" value="1"/>
</dbReference>
<dbReference type="SMART" id="SM00382">
    <property type="entry name" value="AAA"/>
    <property type="match status" value="1"/>
</dbReference>
<dbReference type="PROSITE" id="PS50893">
    <property type="entry name" value="ABC_TRANSPORTER_2"/>
    <property type="match status" value="1"/>
</dbReference>
<dbReference type="STRING" id="99656.SAMN05421659_12138"/>
<evidence type="ECO:0000313" key="6">
    <source>
        <dbReference type="EMBL" id="SEW43673.1"/>
    </source>
</evidence>
<dbReference type="AlphaFoldDB" id="A0A1I0RQW6"/>
<sequence>MNLIDCKNVTFAYEGKIALTDLNFTVQRGDYLCVVGENGAGKSTLIKGILRLKSPSIGKILIVDGLKANQIGYLPQQTIAQRDFPASVYEVVLSGRLNSLGILPFYKRIDKQDVMKQLKLLGIEDLKNRCYRELSGGQQQRVLLARALCASKELLVLDEPITGLDPIMAGELYRVIARINQEEKRTIIMVSHDIQGAITYGSHILHLGNTQLFFGKKEDYMKSEIGIHFIGGGKND</sequence>
<dbReference type="PROSITE" id="PS00211">
    <property type="entry name" value="ABC_TRANSPORTER_1"/>
    <property type="match status" value="1"/>
</dbReference>
<evidence type="ECO:0000256" key="3">
    <source>
        <dbReference type="ARBA" id="ARBA00022741"/>
    </source>
</evidence>
<dbReference type="InterPro" id="IPR003593">
    <property type="entry name" value="AAA+_ATPase"/>
</dbReference>
<dbReference type="Pfam" id="PF00005">
    <property type="entry name" value="ABC_tran"/>
    <property type="match status" value="1"/>
</dbReference>